<proteinExistence type="predicted"/>
<feature type="region of interest" description="Disordered" evidence="1">
    <location>
        <begin position="879"/>
        <end position="902"/>
    </location>
</feature>
<protein>
    <submittedName>
        <fullName evidence="2">Uncharacterized protein</fullName>
    </submittedName>
</protein>
<reference evidence="2" key="1">
    <citation type="journal article" date="2022" name="bioRxiv">
        <title>Genomics of Preaxostyla Flagellates Illuminates Evolutionary Transitions and the Path Towards Mitochondrial Loss.</title>
        <authorList>
            <person name="Novak L.V.F."/>
            <person name="Treitli S.C."/>
            <person name="Pyrih J."/>
            <person name="Halakuc P."/>
            <person name="Pipaliya S.V."/>
            <person name="Vacek V."/>
            <person name="Brzon O."/>
            <person name="Soukal P."/>
            <person name="Eme L."/>
            <person name="Dacks J.B."/>
            <person name="Karnkowska A."/>
            <person name="Elias M."/>
            <person name="Hampl V."/>
        </authorList>
    </citation>
    <scope>NUCLEOTIDE SEQUENCE</scope>
    <source>
        <strain evidence="2">RCP-MX</strain>
    </source>
</reference>
<comment type="caution">
    <text evidence="2">The sequence shown here is derived from an EMBL/GenBank/DDBJ whole genome shotgun (WGS) entry which is preliminary data.</text>
</comment>
<dbReference type="Proteomes" id="UP001141327">
    <property type="component" value="Unassembled WGS sequence"/>
</dbReference>
<dbReference type="EMBL" id="JAPMOS010000043">
    <property type="protein sequence ID" value="KAJ4457598.1"/>
    <property type="molecule type" value="Genomic_DNA"/>
</dbReference>
<evidence type="ECO:0000313" key="2">
    <source>
        <dbReference type="EMBL" id="KAJ4457598.1"/>
    </source>
</evidence>
<evidence type="ECO:0000256" key="1">
    <source>
        <dbReference type="SAM" id="MobiDB-lite"/>
    </source>
</evidence>
<name>A0ABQ8UFQ1_9EUKA</name>
<keyword evidence="3" id="KW-1185">Reference proteome</keyword>
<gene>
    <name evidence="2" type="ORF">PAPYR_6836</name>
</gene>
<accession>A0ABQ8UFQ1</accession>
<organism evidence="2 3">
    <name type="scientific">Paratrimastix pyriformis</name>
    <dbReference type="NCBI Taxonomy" id="342808"/>
    <lineage>
        <taxon>Eukaryota</taxon>
        <taxon>Metamonada</taxon>
        <taxon>Preaxostyla</taxon>
        <taxon>Paratrimastigidae</taxon>
        <taxon>Paratrimastix</taxon>
    </lineage>
</organism>
<sequence>MSESGGTVKQAKVYLKAAAIADPNQLDALLALAELEWINGRKHLALELLLEAARRAGSFSTNGGGAWVGVPVGTRAETPLPILEYLRDSEAEDDATWGDLCTPQAAASAPPLPPTLLVMIAEAERGLQIYDEAFRISVALTKTTAPPPIAMRAALCAAGTLLDRAEILDPTPPSADLVPDFLALPSVVTFRTRTETRMTPDTLRLAALQLVVSCLRSNASSPPALASFAWSMAAGSTPRDLNRALLAACRAMAGAGSASMGTDPVVPRTFSLVMGRCGVGPLLLLFPPPSLGPEGQLHAHSYLLDDQTPLQTADDPEWREISQGSRPPSPSADASSSALAFLATALRDQGNLPAACALLAAAMARAPPPALFLLPMPDLPTAPVLGVGVSARVLVLVHALEAANRAGDALRIILAYLRATCCGRCCPIKRRVCEKGHRHPAACVVRSRLSWGTGAGAPASAQWTLHLPDATTIIEPEHPSAGDNSGDDSFPLAPFLIAHPDPSNSHTTMICPFPMTGLAPTVLPTAPAHGSGQDHGMFVNAEGSLPDPLLDALALLMTAVKILYLMGRLGTARALVGLLEPHRAGRSLHNTSIRNEAAYCSCLCALLHVRPMALSPPPVLQPPFVRGPLGHFPTPSGTTPVPIYVLGDSHVLPMAWRILQTREGPRRLLPALATGIKVWHLRPESTFFPKQNFLTLVDAIPEGSEVLFVLGEIDCREGLLSAVQKGRYPTLQHAIRTLVDLHLHIMGAVCQRRYLTRGYVMPVPPVLDPTRWVCTQYNCQMADRFAIASGVSSATPAPPIHPALRWLDEGGELLSGLLVARTDPGHAEEGLPLGEGVLASEILNCRVTHTLRRRYALDGTHLHPRFVEDLLAPAISRAQQPPALTLNPNPQTPVKRSNDLGQ</sequence>
<evidence type="ECO:0000313" key="3">
    <source>
        <dbReference type="Proteomes" id="UP001141327"/>
    </source>
</evidence>
<feature type="compositionally biased region" description="Polar residues" evidence="1">
    <location>
        <begin position="886"/>
        <end position="902"/>
    </location>
</feature>